<protein>
    <submittedName>
        <fullName evidence="2">Uncharacterized protein</fullName>
    </submittedName>
</protein>
<reference evidence="2" key="1">
    <citation type="submission" date="2021-05" db="EMBL/GenBank/DDBJ databases">
        <authorList>
            <person name="Alioto T."/>
            <person name="Alioto T."/>
            <person name="Gomez Garrido J."/>
        </authorList>
    </citation>
    <scope>NUCLEOTIDE SEQUENCE</scope>
</reference>
<feature type="compositionally biased region" description="Polar residues" evidence="1">
    <location>
        <begin position="49"/>
        <end position="59"/>
    </location>
</feature>
<evidence type="ECO:0000313" key="2">
    <source>
        <dbReference type="EMBL" id="CAG6762204.1"/>
    </source>
</evidence>
<sequence>MYGRVKRGVVIDEGFCGNEKTTKRTHIYEDIEVGLKDWINFGRKKGSEENSPNDNQQTPKRTKRAAGLNNPKTMLDDEVDEKLANVFKPERGQENRLITNSIGYVNSTKELFQAVDKTRKINKREGERGRRRERKRGEVFLGRYLPIFNVGAAGSHTISKQVHIQSRYIQSQNFILLSQCNCLSLQTSINLMWDVGTYNIIIQPQQIFHPILFFMNMTHRSIQKITFV</sequence>
<dbReference type="EMBL" id="HBUF01560660">
    <property type="protein sequence ID" value="CAG6762204.1"/>
    <property type="molecule type" value="Transcribed_RNA"/>
</dbReference>
<name>A0A8D9AB93_9HEMI</name>
<proteinExistence type="predicted"/>
<feature type="region of interest" description="Disordered" evidence="1">
    <location>
        <begin position="43"/>
        <end position="72"/>
    </location>
</feature>
<accession>A0A8D9AB93</accession>
<dbReference type="AlphaFoldDB" id="A0A8D9AB93"/>
<organism evidence="2">
    <name type="scientific">Cacopsylla melanoneura</name>
    <dbReference type="NCBI Taxonomy" id="428564"/>
    <lineage>
        <taxon>Eukaryota</taxon>
        <taxon>Metazoa</taxon>
        <taxon>Ecdysozoa</taxon>
        <taxon>Arthropoda</taxon>
        <taxon>Hexapoda</taxon>
        <taxon>Insecta</taxon>
        <taxon>Pterygota</taxon>
        <taxon>Neoptera</taxon>
        <taxon>Paraneoptera</taxon>
        <taxon>Hemiptera</taxon>
        <taxon>Sternorrhyncha</taxon>
        <taxon>Psylloidea</taxon>
        <taxon>Psyllidae</taxon>
        <taxon>Psyllinae</taxon>
        <taxon>Cacopsylla</taxon>
    </lineage>
</organism>
<evidence type="ECO:0000256" key="1">
    <source>
        <dbReference type="SAM" id="MobiDB-lite"/>
    </source>
</evidence>